<dbReference type="InterPro" id="IPR006260">
    <property type="entry name" value="TonB/TolA_C"/>
</dbReference>
<dbReference type="GO" id="GO:0055085">
    <property type="term" value="P:transmembrane transport"/>
    <property type="evidence" value="ECO:0007669"/>
    <property type="project" value="InterPro"/>
</dbReference>
<evidence type="ECO:0000256" key="3">
    <source>
        <dbReference type="ARBA" id="ARBA00022989"/>
    </source>
</evidence>
<sequence length="325" mass="35151">MNVGFNNTQLGFDNWGIHQDADRRFRQILANVLAITLFFFIVLPFWVIEPLEELKEIEEEYYLEILPPAVLEKPKAKSPDIPDTKPEPIKAVEVPKQIIPEPVKAIEPPASSPKNVQRDTAAAKKVAASSGVMAFSEQLAILRDTDTRSLASVKALRDRGSVVDDVASPSSNLMSANTRGSEVGAIDGENISDDANKLALGKHSTQKVAVSSGKPKVAVAGGGSAGGQKTRSLEEIQLAFDRSKSAFYAIFNRAARSDSTIGAGTVVVALTIQPDGSVSDCTIVSSSFFNPELKNKLIQRVKQMKFESKSVPVFVYGNYPISYVP</sequence>
<evidence type="ECO:0000256" key="4">
    <source>
        <dbReference type="ARBA" id="ARBA00023136"/>
    </source>
</evidence>
<organism evidence="7 8">
    <name type="scientific">Zhongshania marina</name>
    <dbReference type="NCBI Taxonomy" id="2304603"/>
    <lineage>
        <taxon>Bacteria</taxon>
        <taxon>Pseudomonadati</taxon>
        <taxon>Pseudomonadota</taxon>
        <taxon>Gammaproteobacteria</taxon>
        <taxon>Cellvibrionales</taxon>
        <taxon>Spongiibacteraceae</taxon>
        <taxon>Zhongshania</taxon>
    </lineage>
</organism>
<dbReference type="NCBIfam" id="NF033768">
    <property type="entry name" value="myxo_SS_tail"/>
    <property type="match status" value="1"/>
</dbReference>
<dbReference type="OrthoDB" id="7057177at2"/>
<evidence type="ECO:0000256" key="2">
    <source>
        <dbReference type="ARBA" id="ARBA00022692"/>
    </source>
</evidence>
<dbReference type="NCBIfam" id="TIGR01352">
    <property type="entry name" value="tonB_Cterm"/>
    <property type="match status" value="1"/>
</dbReference>
<dbReference type="Proteomes" id="UP000237222">
    <property type="component" value="Unassembled WGS sequence"/>
</dbReference>
<feature type="domain" description="TonB C-terminal" evidence="6">
    <location>
        <begin position="264"/>
        <end position="323"/>
    </location>
</feature>
<reference evidence="7" key="1">
    <citation type="submission" date="2018-01" db="EMBL/GenBank/DDBJ databases">
        <authorList>
            <person name="Yu X.-D."/>
        </authorList>
    </citation>
    <scope>NUCLEOTIDE SEQUENCE</scope>
    <source>
        <strain evidence="7">ZX-21</strain>
    </source>
</reference>
<evidence type="ECO:0000256" key="5">
    <source>
        <dbReference type="SAM" id="Phobius"/>
    </source>
</evidence>
<comment type="caution">
    <text evidence="7">The sequence shown here is derived from an EMBL/GenBank/DDBJ whole genome shotgun (WGS) entry which is preliminary data.</text>
</comment>
<evidence type="ECO:0000313" key="8">
    <source>
        <dbReference type="Proteomes" id="UP000237222"/>
    </source>
</evidence>
<dbReference type="RefSeq" id="WP_103683891.1">
    <property type="nucleotide sequence ID" value="NZ_PQGG01000018.1"/>
</dbReference>
<keyword evidence="4 5" id="KW-0472">Membrane</keyword>
<dbReference type="SUPFAM" id="SSF74653">
    <property type="entry name" value="TolA/TonB C-terminal domain"/>
    <property type="match status" value="1"/>
</dbReference>
<protein>
    <recommendedName>
        <fullName evidence="6">TonB C-terminal domain-containing protein</fullName>
    </recommendedName>
</protein>
<dbReference type="Gene3D" id="3.30.1150.10">
    <property type="match status" value="1"/>
</dbReference>
<dbReference type="Pfam" id="PF03544">
    <property type="entry name" value="TonB_C"/>
    <property type="match status" value="1"/>
</dbReference>
<dbReference type="InterPro" id="IPR049806">
    <property type="entry name" value="MasK-like_C"/>
</dbReference>
<dbReference type="AlphaFoldDB" id="A0A2S4HH14"/>
<comment type="subcellular location">
    <subcellularLocation>
        <location evidence="1">Membrane</location>
        <topology evidence="1">Single-pass membrane protein</topology>
    </subcellularLocation>
</comment>
<evidence type="ECO:0000256" key="1">
    <source>
        <dbReference type="ARBA" id="ARBA00004167"/>
    </source>
</evidence>
<keyword evidence="2 5" id="KW-0812">Transmembrane</keyword>
<keyword evidence="3 5" id="KW-1133">Transmembrane helix</keyword>
<accession>A0A2S4HH14</accession>
<dbReference type="EMBL" id="PQGG01000018">
    <property type="protein sequence ID" value="POP53284.1"/>
    <property type="molecule type" value="Genomic_DNA"/>
</dbReference>
<evidence type="ECO:0000313" key="7">
    <source>
        <dbReference type="EMBL" id="POP53284.1"/>
    </source>
</evidence>
<evidence type="ECO:0000259" key="6">
    <source>
        <dbReference type="Pfam" id="PF03544"/>
    </source>
</evidence>
<gene>
    <name evidence="7" type="ORF">C0068_07590</name>
</gene>
<feature type="transmembrane region" description="Helical" evidence="5">
    <location>
        <begin position="28"/>
        <end position="48"/>
    </location>
</feature>
<name>A0A2S4HH14_9GAMM</name>
<dbReference type="GO" id="GO:0016020">
    <property type="term" value="C:membrane"/>
    <property type="evidence" value="ECO:0007669"/>
    <property type="project" value="UniProtKB-SubCell"/>
</dbReference>
<dbReference type="InterPro" id="IPR037682">
    <property type="entry name" value="TonB_C"/>
</dbReference>
<proteinExistence type="predicted"/>